<feature type="transmembrane region" description="Helical" evidence="9">
    <location>
        <begin position="101"/>
        <end position="124"/>
    </location>
</feature>
<organism evidence="10 11">
    <name type="scientific">Sphaerisporangium corydalis</name>
    <dbReference type="NCBI Taxonomy" id="1441875"/>
    <lineage>
        <taxon>Bacteria</taxon>
        <taxon>Bacillati</taxon>
        <taxon>Actinomycetota</taxon>
        <taxon>Actinomycetes</taxon>
        <taxon>Streptosporangiales</taxon>
        <taxon>Streptosporangiaceae</taxon>
        <taxon>Sphaerisporangium</taxon>
    </lineage>
</organism>
<evidence type="ECO:0000256" key="8">
    <source>
        <dbReference type="SAM" id="MobiDB-lite"/>
    </source>
</evidence>
<gene>
    <name evidence="10" type="ORF">ACFO8L_14915</name>
</gene>
<dbReference type="EMBL" id="JBHSFN010000008">
    <property type="protein sequence ID" value="MFC4587383.1"/>
    <property type="molecule type" value="Genomic_DNA"/>
</dbReference>
<comment type="caution">
    <text evidence="10">The sequence shown here is derived from an EMBL/GenBank/DDBJ whole genome shotgun (WGS) entry which is preliminary data.</text>
</comment>
<keyword evidence="4" id="KW-0479">Metal-binding</keyword>
<keyword evidence="2" id="KW-0349">Heme</keyword>
<evidence type="ECO:0000256" key="3">
    <source>
        <dbReference type="ARBA" id="ARBA00022692"/>
    </source>
</evidence>
<evidence type="ECO:0000256" key="7">
    <source>
        <dbReference type="ARBA" id="ARBA00023136"/>
    </source>
</evidence>
<evidence type="ECO:0000256" key="6">
    <source>
        <dbReference type="ARBA" id="ARBA00023004"/>
    </source>
</evidence>
<evidence type="ECO:0000256" key="2">
    <source>
        <dbReference type="ARBA" id="ARBA00022617"/>
    </source>
</evidence>
<keyword evidence="6" id="KW-0408">Iron</keyword>
<dbReference type="InterPro" id="IPR034804">
    <property type="entry name" value="SQR/QFR_C/D"/>
</dbReference>
<evidence type="ECO:0000256" key="5">
    <source>
        <dbReference type="ARBA" id="ARBA00022989"/>
    </source>
</evidence>
<evidence type="ECO:0000313" key="10">
    <source>
        <dbReference type="EMBL" id="MFC4587383.1"/>
    </source>
</evidence>
<dbReference type="SUPFAM" id="SSF81343">
    <property type="entry name" value="Fumarate reductase respiratory complex transmembrane subunits"/>
    <property type="match status" value="1"/>
</dbReference>
<protein>
    <submittedName>
        <fullName evidence="10">Succinate dehydrogenase cytochrome b subunit</fullName>
    </submittedName>
</protein>
<evidence type="ECO:0000256" key="4">
    <source>
        <dbReference type="ARBA" id="ARBA00022723"/>
    </source>
</evidence>
<feature type="transmembrane region" description="Helical" evidence="9">
    <location>
        <begin position="193"/>
        <end position="212"/>
    </location>
</feature>
<evidence type="ECO:0000256" key="9">
    <source>
        <dbReference type="SAM" id="Phobius"/>
    </source>
</evidence>
<dbReference type="CDD" id="cd03498">
    <property type="entry name" value="SQR_TypeB_2_TM"/>
    <property type="match status" value="1"/>
</dbReference>
<name>A0ABV9EEZ7_9ACTN</name>
<reference evidence="11" key="1">
    <citation type="journal article" date="2019" name="Int. J. Syst. Evol. Microbiol.">
        <title>The Global Catalogue of Microorganisms (GCM) 10K type strain sequencing project: providing services to taxonomists for standard genome sequencing and annotation.</title>
        <authorList>
            <consortium name="The Broad Institute Genomics Platform"/>
            <consortium name="The Broad Institute Genome Sequencing Center for Infectious Disease"/>
            <person name="Wu L."/>
            <person name="Ma J."/>
        </authorList>
    </citation>
    <scope>NUCLEOTIDE SEQUENCE [LARGE SCALE GENOMIC DNA]</scope>
    <source>
        <strain evidence="11">CCUG 49560</strain>
    </source>
</reference>
<comment type="subcellular location">
    <subcellularLocation>
        <location evidence="1">Membrane</location>
    </subcellularLocation>
</comment>
<keyword evidence="11" id="KW-1185">Reference proteome</keyword>
<evidence type="ECO:0000256" key="1">
    <source>
        <dbReference type="ARBA" id="ARBA00004370"/>
    </source>
</evidence>
<dbReference type="NCBIfam" id="TIGR02046">
    <property type="entry name" value="sdhC_b558_fam"/>
    <property type="match status" value="1"/>
</dbReference>
<keyword evidence="5 9" id="KW-1133">Transmembrane helix</keyword>
<proteinExistence type="predicted"/>
<dbReference type="Pfam" id="PF01127">
    <property type="entry name" value="Sdh_cyt"/>
    <property type="match status" value="1"/>
</dbReference>
<dbReference type="InterPro" id="IPR000701">
    <property type="entry name" value="SuccDH_FuR_B_TM-su"/>
</dbReference>
<keyword evidence="3 9" id="KW-0812">Transmembrane</keyword>
<dbReference type="RefSeq" id="WP_262841944.1">
    <property type="nucleotide sequence ID" value="NZ_JANZYP010000008.1"/>
</dbReference>
<dbReference type="InterPro" id="IPR011138">
    <property type="entry name" value="Cytochrome_b-558"/>
</dbReference>
<feature type="transmembrane region" description="Helical" evidence="9">
    <location>
        <begin position="145"/>
        <end position="166"/>
    </location>
</feature>
<sequence>MTSTIDRGLATTPVPRRDAPPKPSARRTKPPAPRGPARRPGLFGSTNGKKAVMAVTGAVLVAFLIGHMLGNLKIFLGAASFNSYAEWLRTVGEPAVPARSLLTVAEIVLTAAVVLHMWSAVSLARRASKARPVKYAKRRSQAGGYVVRTMRYGGVIILLFVIWHLLDLTFGAVNPKGFDATPYDRVVAGFAPARWWVTAFYVVALAMVGLHLRHGLWSAFQTLGLAAGRRRRFLDVFAAVFSAALVLGFVAVPVAVMIGVVK</sequence>
<dbReference type="Proteomes" id="UP001595891">
    <property type="component" value="Unassembled WGS sequence"/>
</dbReference>
<feature type="transmembrane region" description="Helical" evidence="9">
    <location>
        <begin position="233"/>
        <end position="261"/>
    </location>
</feature>
<feature type="region of interest" description="Disordered" evidence="8">
    <location>
        <begin position="1"/>
        <end position="44"/>
    </location>
</feature>
<dbReference type="Gene3D" id="1.20.1300.10">
    <property type="entry name" value="Fumarate reductase/succinate dehydrogenase, transmembrane subunit"/>
    <property type="match status" value="1"/>
</dbReference>
<evidence type="ECO:0000313" key="11">
    <source>
        <dbReference type="Proteomes" id="UP001595891"/>
    </source>
</evidence>
<keyword evidence="7 9" id="KW-0472">Membrane</keyword>
<feature type="transmembrane region" description="Helical" evidence="9">
    <location>
        <begin position="51"/>
        <end position="81"/>
    </location>
</feature>
<accession>A0ABV9EEZ7</accession>